<keyword evidence="1" id="KW-1133">Transmembrane helix</keyword>
<dbReference type="InterPro" id="IPR009003">
    <property type="entry name" value="Peptidase_S1_PA"/>
</dbReference>
<gene>
    <name evidence="3" type="ORF">C2G38_2296879</name>
</gene>
<dbReference type="AlphaFoldDB" id="A0A397VI36"/>
<dbReference type="Gene3D" id="2.40.10.10">
    <property type="entry name" value="Trypsin-like serine proteases"/>
    <property type="match status" value="2"/>
</dbReference>
<comment type="caution">
    <text evidence="3">The sequence shown here is derived from an EMBL/GenBank/DDBJ whole genome shotgun (WGS) entry which is preliminary data.</text>
</comment>
<feature type="non-terminal residue" evidence="3">
    <location>
        <position position="1"/>
    </location>
</feature>
<accession>A0A397VI36</accession>
<evidence type="ECO:0000313" key="3">
    <source>
        <dbReference type="EMBL" id="RIB22130.1"/>
    </source>
</evidence>
<keyword evidence="1" id="KW-0812">Transmembrane</keyword>
<dbReference type="GO" id="GO:0006508">
    <property type="term" value="P:proteolysis"/>
    <property type="evidence" value="ECO:0007669"/>
    <property type="project" value="InterPro"/>
</dbReference>
<organism evidence="3 4">
    <name type="scientific">Gigaspora rosea</name>
    <dbReference type="NCBI Taxonomy" id="44941"/>
    <lineage>
        <taxon>Eukaryota</taxon>
        <taxon>Fungi</taxon>
        <taxon>Fungi incertae sedis</taxon>
        <taxon>Mucoromycota</taxon>
        <taxon>Glomeromycotina</taxon>
        <taxon>Glomeromycetes</taxon>
        <taxon>Diversisporales</taxon>
        <taxon>Gigasporaceae</taxon>
        <taxon>Gigaspora</taxon>
    </lineage>
</organism>
<keyword evidence="1" id="KW-0472">Membrane</keyword>
<dbReference type="SUPFAM" id="SSF50494">
    <property type="entry name" value="Trypsin-like serine proteases"/>
    <property type="match status" value="1"/>
</dbReference>
<dbReference type="CDD" id="cd21112">
    <property type="entry name" value="alphaLP-like"/>
    <property type="match status" value="1"/>
</dbReference>
<dbReference type="InterPro" id="IPR001254">
    <property type="entry name" value="Trypsin_dom"/>
</dbReference>
<feature type="domain" description="Peptidase S1" evidence="2">
    <location>
        <begin position="232"/>
        <end position="394"/>
    </location>
</feature>
<reference evidence="3 4" key="1">
    <citation type="submission" date="2018-06" db="EMBL/GenBank/DDBJ databases">
        <title>Comparative genomics reveals the genomic features of Rhizophagus irregularis, R. cerebriforme, R. diaphanum and Gigaspora rosea, and their symbiotic lifestyle signature.</title>
        <authorList>
            <person name="Morin E."/>
            <person name="San Clemente H."/>
            <person name="Chen E.C.H."/>
            <person name="De La Providencia I."/>
            <person name="Hainaut M."/>
            <person name="Kuo A."/>
            <person name="Kohler A."/>
            <person name="Murat C."/>
            <person name="Tang N."/>
            <person name="Roy S."/>
            <person name="Loubradou J."/>
            <person name="Henrissat B."/>
            <person name="Grigoriev I.V."/>
            <person name="Corradi N."/>
            <person name="Roux C."/>
            <person name="Martin F.M."/>
        </authorList>
    </citation>
    <scope>NUCLEOTIDE SEQUENCE [LARGE SCALE GENOMIC DNA]</scope>
    <source>
        <strain evidence="3 4">DAOM 194757</strain>
    </source>
</reference>
<dbReference type="Proteomes" id="UP000266673">
    <property type="component" value="Unassembled WGS sequence"/>
</dbReference>
<proteinExistence type="predicted"/>
<dbReference type="InterPro" id="IPR043504">
    <property type="entry name" value="Peptidase_S1_PA_chymotrypsin"/>
</dbReference>
<evidence type="ECO:0000256" key="1">
    <source>
        <dbReference type="SAM" id="Phobius"/>
    </source>
</evidence>
<evidence type="ECO:0000313" key="4">
    <source>
        <dbReference type="Proteomes" id="UP000266673"/>
    </source>
</evidence>
<sequence length="410" mass="46140">MKGTYISINVLMFIFALSNYLTVHSQKEPKEPLAKLWNIENDEIPKYLSIEKKLTMVDGILKPLLDDDNFGGTYIDVIHNMIFVSTLNFTKAEQIKNRTEIRQYTNLLNFTRAHNSTTRLNSRFQDINNLAKSYMPESCMGYINSKINNIIIASCNETRKETSNIAFIKAINDRKYYPIFTYYSCLEPLNNEIPRLKSRDTVNRILAGDGLLLEDNLFCSVGFWTRDKQNISYIATAGHCYEHGSYYLYPWNSKTPAALIGKMKVHFLEPIDFGLIKIKNNDTQPVPSVRNSDSERYKELIIKDIISVSSNGAHLCSSGLISHVKCGYVITLNGFSSSGNSFRDNIFVANIHNIPGDSGGPIFSYKSLTQVSLNGIVSVSLFDDMNGIIGVTTISSILNAIENLEVVTVP</sequence>
<keyword evidence="4" id="KW-1185">Reference proteome</keyword>
<protein>
    <submittedName>
        <fullName evidence="3">Trypsin-like cysteine/serine peptidase domain-containing protein</fullName>
    </submittedName>
</protein>
<dbReference type="EMBL" id="QKWP01000323">
    <property type="protein sequence ID" value="RIB22130.1"/>
    <property type="molecule type" value="Genomic_DNA"/>
</dbReference>
<dbReference type="GO" id="GO:0004252">
    <property type="term" value="F:serine-type endopeptidase activity"/>
    <property type="evidence" value="ECO:0007669"/>
    <property type="project" value="InterPro"/>
</dbReference>
<feature type="transmembrane region" description="Helical" evidence="1">
    <location>
        <begin position="6"/>
        <end position="23"/>
    </location>
</feature>
<dbReference type="Pfam" id="PF00089">
    <property type="entry name" value="Trypsin"/>
    <property type="match status" value="1"/>
</dbReference>
<dbReference type="OrthoDB" id="2345133at2759"/>
<name>A0A397VI36_9GLOM</name>
<evidence type="ECO:0000259" key="2">
    <source>
        <dbReference type="Pfam" id="PF00089"/>
    </source>
</evidence>